<reference evidence="2 3" key="1">
    <citation type="submission" date="2023-08" db="EMBL/GenBank/DDBJ databases">
        <title>Black Yeasts Isolated from many extreme environments.</title>
        <authorList>
            <person name="Coleine C."/>
            <person name="Stajich J.E."/>
            <person name="Selbmann L."/>
        </authorList>
    </citation>
    <scope>NUCLEOTIDE SEQUENCE [LARGE SCALE GENOMIC DNA]</scope>
    <source>
        <strain evidence="2 3">CCFEE 536</strain>
    </source>
</reference>
<feature type="non-terminal residue" evidence="2">
    <location>
        <position position="1"/>
    </location>
</feature>
<feature type="region of interest" description="Disordered" evidence="1">
    <location>
        <begin position="90"/>
        <end position="112"/>
    </location>
</feature>
<gene>
    <name evidence="2" type="ORF">LTR16_008782</name>
</gene>
<dbReference type="EMBL" id="JAVRRA010002156">
    <property type="protein sequence ID" value="KAK5278305.1"/>
    <property type="molecule type" value="Genomic_DNA"/>
</dbReference>
<keyword evidence="3" id="KW-1185">Reference proteome</keyword>
<sequence length="112" mass="12509">LFLSLNVINIYHGNENSNCTSGRLVQQHANFGSSSASYEFHANMAATEDHIESILNIRARFAHPPQPGQSYVIADFVTAQAKRFTQDHEWIELSDDGTTGRRSPPARPKRTP</sequence>
<accession>A0ABR0M353</accession>
<evidence type="ECO:0000256" key="1">
    <source>
        <dbReference type="SAM" id="MobiDB-lite"/>
    </source>
</evidence>
<proteinExistence type="predicted"/>
<protein>
    <submittedName>
        <fullName evidence="2">Uncharacterized protein</fullName>
    </submittedName>
</protein>
<comment type="caution">
    <text evidence="2">The sequence shown here is derived from an EMBL/GenBank/DDBJ whole genome shotgun (WGS) entry which is preliminary data.</text>
</comment>
<evidence type="ECO:0000313" key="3">
    <source>
        <dbReference type="Proteomes" id="UP001357485"/>
    </source>
</evidence>
<organism evidence="2 3">
    <name type="scientific">Cryomyces antarcticus</name>
    <dbReference type="NCBI Taxonomy" id="329879"/>
    <lineage>
        <taxon>Eukaryota</taxon>
        <taxon>Fungi</taxon>
        <taxon>Dikarya</taxon>
        <taxon>Ascomycota</taxon>
        <taxon>Pezizomycotina</taxon>
        <taxon>Dothideomycetes</taxon>
        <taxon>Dothideomycetes incertae sedis</taxon>
        <taxon>Cryomyces</taxon>
    </lineage>
</organism>
<dbReference type="Proteomes" id="UP001357485">
    <property type="component" value="Unassembled WGS sequence"/>
</dbReference>
<name>A0ABR0M353_9PEZI</name>
<evidence type="ECO:0000313" key="2">
    <source>
        <dbReference type="EMBL" id="KAK5278305.1"/>
    </source>
</evidence>